<evidence type="ECO:0000313" key="2">
    <source>
        <dbReference type="Proteomes" id="UP001196413"/>
    </source>
</evidence>
<accession>A0AAD5MZF2</accession>
<dbReference type="EMBL" id="JAHQIW010003251">
    <property type="protein sequence ID" value="KAJ1357877.1"/>
    <property type="molecule type" value="Genomic_DNA"/>
</dbReference>
<organism evidence="1 2">
    <name type="scientific">Parelaphostrongylus tenuis</name>
    <name type="common">Meningeal worm</name>
    <dbReference type="NCBI Taxonomy" id="148309"/>
    <lineage>
        <taxon>Eukaryota</taxon>
        <taxon>Metazoa</taxon>
        <taxon>Ecdysozoa</taxon>
        <taxon>Nematoda</taxon>
        <taxon>Chromadorea</taxon>
        <taxon>Rhabditida</taxon>
        <taxon>Rhabditina</taxon>
        <taxon>Rhabditomorpha</taxon>
        <taxon>Strongyloidea</taxon>
        <taxon>Metastrongylidae</taxon>
        <taxon>Parelaphostrongylus</taxon>
    </lineage>
</organism>
<keyword evidence="2" id="KW-1185">Reference proteome</keyword>
<dbReference type="AlphaFoldDB" id="A0AAD5MZF2"/>
<evidence type="ECO:0000313" key="1">
    <source>
        <dbReference type="EMBL" id="KAJ1357877.1"/>
    </source>
</evidence>
<comment type="caution">
    <text evidence="1">The sequence shown here is derived from an EMBL/GenBank/DDBJ whole genome shotgun (WGS) entry which is preliminary data.</text>
</comment>
<proteinExistence type="predicted"/>
<dbReference type="Proteomes" id="UP001196413">
    <property type="component" value="Unassembled WGS sequence"/>
</dbReference>
<name>A0AAD5MZF2_PARTN</name>
<reference evidence="1" key="1">
    <citation type="submission" date="2021-06" db="EMBL/GenBank/DDBJ databases">
        <title>Parelaphostrongylus tenuis whole genome reference sequence.</title>
        <authorList>
            <person name="Garwood T.J."/>
            <person name="Larsen P.A."/>
            <person name="Fountain-Jones N.M."/>
            <person name="Garbe J.R."/>
            <person name="Macchietto M.G."/>
            <person name="Kania S.A."/>
            <person name="Gerhold R.W."/>
            <person name="Richards J.E."/>
            <person name="Wolf T.M."/>
        </authorList>
    </citation>
    <scope>NUCLEOTIDE SEQUENCE</scope>
    <source>
        <strain evidence="1">MNPRO001-30</strain>
        <tissue evidence="1">Meninges</tissue>
    </source>
</reference>
<gene>
    <name evidence="1" type="ORF">KIN20_016134</name>
</gene>
<protein>
    <submittedName>
        <fullName evidence="1">Uncharacterized protein</fullName>
    </submittedName>
</protein>
<sequence length="84" mass="9752">MTKVPSEEDLQTIVYLSCPTFVYLQIAYSEELTHISYKACCNLTELILFLIVKKFHGQNVFNAFVHHYERLELCRKICTAFSAS</sequence>